<dbReference type="OrthoDB" id="9985837at2759"/>
<feature type="compositionally biased region" description="Acidic residues" evidence="1">
    <location>
        <begin position="342"/>
        <end position="351"/>
    </location>
</feature>
<evidence type="ECO:0000259" key="2">
    <source>
        <dbReference type="Pfam" id="PF13843"/>
    </source>
</evidence>
<evidence type="ECO:0000256" key="1">
    <source>
        <dbReference type="SAM" id="MobiDB-lite"/>
    </source>
</evidence>
<organism evidence="3 4">
    <name type="scientific">Adineta ricciae</name>
    <name type="common">Rotifer</name>
    <dbReference type="NCBI Taxonomy" id="249248"/>
    <lineage>
        <taxon>Eukaryota</taxon>
        <taxon>Metazoa</taxon>
        <taxon>Spiralia</taxon>
        <taxon>Gnathifera</taxon>
        <taxon>Rotifera</taxon>
        <taxon>Eurotatoria</taxon>
        <taxon>Bdelloidea</taxon>
        <taxon>Adinetida</taxon>
        <taxon>Adinetidae</taxon>
        <taxon>Adineta</taxon>
    </lineage>
</organism>
<evidence type="ECO:0000313" key="4">
    <source>
        <dbReference type="Proteomes" id="UP000663852"/>
    </source>
</evidence>
<proteinExistence type="predicted"/>
<feature type="compositionally biased region" description="Basic and acidic residues" evidence="1">
    <location>
        <begin position="332"/>
        <end position="341"/>
    </location>
</feature>
<dbReference type="Pfam" id="PF13843">
    <property type="entry name" value="DDE_Tnp_1_7"/>
    <property type="match status" value="1"/>
</dbReference>
<comment type="caution">
    <text evidence="3">The sequence shown here is derived from an EMBL/GenBank/DDBJ whole genome shotgun (WGS) entry which is preliminary data.</text>
</comment>
<evidence type="ECO:0000313" key="3">
    <source>
        <dbReference type="EMBL" id="CAF1543190.1"/>
    </source>
</evidence>
<feature type="domain" description="PiggyBac transposable element-derived protein" evidence="2">
    <location>
        <begin position="1"/>
        <end position="286"/>
    </location>
</feature>
<dbReference type="EMBL" id="CAJNOJ010001116">
    <property type="protein sequence ID" value="CAF1543190.1"/>
    <property type="molecule type" value="Genomic_DNA"/>
</dbReference>
<dbReference type="PANTHER" id="PTHR46599">
    <property type="entry name" value="PIGGYBAC TRANSPOSABLE ELEMENT-DERIVED PROTEIN 4"/>
    <property type="match status" value="1"/>
</dbReference>
<sequence length="504" mass="58902">MGINNLPNMKLYWSNDMVFQNTFISSIMSRNRFLQIFYNLHLANNSLEPERGSKEYSKIYKIKNFTDILRENFKKNYSFGRYGTIDESMIKFKGRSSLKQYLPLKPIKRGYKVWCLCDPITGYLFNFQIYLGKDEISGKEASLSERVVFDLISSDNFQGKYLYFDNFFTSLRLLEKLKLQKIKACGTIRPDRASIPSDFAKKNKMQRGDCESMIILNSIVFVWMDTKQVLLASNYHKENEVVSISRRLKNGQHITINCPKAIKDYNQFSHGVDRLNQRISCYNLDLNSAVKYLVGQELYKDEGIVMSSDWLNKYSNERENFIVNDEDKKVDDNEDIKKESGFDDDVDNWNESDDKPANPAVTETLLNDEIEDQTDVGIKFAPAENNRPTSVLMDMKVDELTFPKIYCGKQRRIKENVKLTYAKIAKSELRMFDRRYGRISKLFFTYKKLQTRKFSDAISITLRKTKNTRNLTATQMLNRDYINGLVHNDDAFTFLRCDRSSPAF</sequence>
<reference evidence="3" key="1">
    <citation type="submission" date="2021-02" db="EMBL/GenBank/DDBJ databases">
        <authorList>
            <person name="Nowell W R."/>
        </authorList>
    </citation>
    <scope>NUCLEOTIDE SEQUENCE</scope>
</reference>
<name>A0A815WH61_ADIRI</name>
<accession>A0A815WH61</accession>
<dbReference type="AlphaFoldDB" id="A0A815WH61"/>
<protein>
    <recommendedName>
        <fullName evidence="2">PiggyBac transposable element-derived protein domain-containing protein</fullName>
    </recommendedName>
</protein>
<feature type="region of interest" description="Disordered" evidence="1">
    <location>
        <begin position="332"/>
        <end position="358"/>
    </location>
</feature>
<dbReference type="InterPro" id="IPR029526">
    <property type="entry name" value="PGBD"/>
</dbReference>
<dbReference type="PANTHER" id="PTHR46599:SF3">
    <property type="entry name" value="PIGGYBAC TRANSPOSABLE ELEMENT-DERIVED PROTEIN 4"/>
    <property type="match status" value="1"/>
</dbReference>
<dbReference type="Proteomes" id="UP000663852">
    <property type="component" value="Unassembled WGS sequence"/>
</dbReference>
<gene>
    <name evidence="3" type="ORF">EDS130_LOCUS45472</name>
</gene>